<accession>A0A7M2X2K9</accession>
<dbReference type="GO" id="GO:0035556">
    <property type="term" value="P:intracellular signal transduction"/>
    <property type="evidence" value="ECO:0007669"/>
    <property type="project" value="InterPro"/>
</dbReference>
<proteinExistence type="predicted"/>
<dbReference type="KEGG" id="hbs:IPV69_11390"/>
<dbReference type="Gene3D" id="3.30.70.1230">
    <property type="entry name" value="Nucleotide cyclase"/>
    <property type="match status" value="1"/>
</dbReference>
<dbReference type="SUPFAM" id="SSF52058">
    <property type="entry name" value="L domain-like"/>
    <property type="match status" value="1"/>
</dbReference>
<dbReference type="SUPFAM" id="SSF55073">
    <property type="entry name" value="Nucleotide cyclase"/>
    <property type="match status" value="1"/>
</dbReference>
<dbReference type="GO" id="GO:0006171">
    <property type="term" value="P:cAMP biosynthetic process"/>
    <property type="evidence" value="ECO:0007669"/>
    <property type="project" value="TreeGrafter"/>
</dbReference>
<evidence type="ECO:0000313" key="3">
    <source>
        <dbReference type="Proteomes" id="UP000593765"/>
    </source>
</evidence>
<dbReference type="InterPro" id="IPR001054">
    <property type="entry name" value="A/G_cyclase"/>
</dbReference>
<dbReference type="Proteomes" id="UP000593765">
    <property type="component" value="Chromosome"/>
</dbReference>
<feature type="domain" description="Guanylate cyclase" evidence="1">
    <location>
        <begin position="13"/>
        <end position="127"/>
    </location>
</feature>
<dbReference type="CDD" id="cd07302">
    <property type="entry name" value="CHD"/>
    <property type="match status" value="1"/>
</dbReference>
<dbReference type="Gene3D" id="3.80.10.10">
    <property type="entry name" value="Ribonuclease Inhibitor"/>
    <property type="match status" value="1"/>
</dbReference>
<dbReference type="InterPro" id="IPR032675">
    <property type="entry name" value="LRR_dom_sf"/>
</dbReference>
<dbReference type="PROSITE" id="PS50125">
    <property type="entry name" value="GUANYLATE_CYCLASE_2"/>
    <property type="match status" value="1"/>
</dbReference>
<evidence type="ECO:0000313" key="2">
    <source>
        <dbReference type="EMBL" id="QOV91914.1"/>
    </source>
</evidence>
<sequence>MLDNLAQNRVLATIVFTDAVAFSARMEADEPRTVANIRRDLDYIASECAAHDGRVIKNTGDGLLMHFGSAGRAIECAMKVQSHFASAAETLPPQDCLQHRIGIHLGDVVVSESDVLGDGVNVAARILAQAEPGGICFSQTVYEVVKNRLAIKATFLGPRELKNIRESVPLYQILVAAAAQHTLASAAAPPAGGLGNVDIAALAAASAGVRQPASPKKGARVLVGVGVVATLGAAVAIGLANLNAGQPNTAIPATGNPTTAAITAPAAAINVRPEPTAAEQLTALVAGLKQRNPGFSGQVQPTFDDDAIVGLAFSTEMVKDITPVARLKRLRTLKLTGPSSTFSDLSPLQGMQLSELSIEGNSTLSDLTPLKGMPLTRLRADVTAISDLSPLAGMRLVELTLWNWRGSDLSPLRGMPLTRMNVGGNGLAIDLSPLQGAPLQFLCINITKISDISPLIGAPLKTFFCENTLVSDLSPLRNSPVEELVVWRSRVTDISTIQALPLTWLNIDFQPPRDAAILRQIKTLRRINDQPAEEFWKNVVE</sequence>
<dbReference type="InterPro" id="IPR029787">
    <property type="entry name" value="Nucleotide_cyclase"/>
</dbReference>
<organism evidence="2 3">
    <name type="scientific">Humisphaera borealis</name>
    <dbReference type="NCBI Taxonomy" id="2807512"/>
    <lineage>
        <taxon>Bacteria</taxon>
        <taxon>Pseudomonadati</taxon>
        <taxon>Planctomycetota</taxon>
        <taxon>Phycisphaerae</taxon>
        <taxon>Tepidisphaerales</taxon>
        <taxon>Tepidisphaeraceae</taxon>
        <taxon>Humisphaera</taxon>
    </lineage>
</organism>
<dbReference type="EMBL" id="CP063458">
    <property type="protein sequence ID" value="QOV91914.1"/>
    <property type="molecule type" value="Genomic_DNA"/>
</dbReference>
<dbReference type="AlphaFoldDB" id="A0A7M2X2K9"/>
<dbReference type="Pfam" id="PF00211">
    <property type="entry name" value="Guanylate_cyc"/>
    <property type="match status" value="1"/>
</dbReference>
<reference evidence="2 3" key="1">
    <citation type="submission" date="2020-10" db="EMBL/GenBank/DDBJ databases">
        <title>Wide distribution of Phycisphaera-like planctomycetes from WD2101 soil group in peatlands and genome analysis of the first cultivated representative.</title>
        <authorList>
            <person name="Dedysh S.N."/>
            <person name="Beletsky A.V."/>
            <person name="Ivanova A."/>
            <person name="Kulichevskaya I.S."/>
            <person name="Suzina N.E."/>
            <person name="Philippov D.A."/>
            <person name="Rakitin A.L."/>
            <person name="Mardanov A.V."/>
            <person name="Ravin N.V."/>
        </authorList>
    </citation>
    <scope>NUCLEOTIDE SEQUENCE [LARGE SCALE GENOMIC DNA]</scope>
    <source>
        <strain evidence="2 3">M1803</strain>
    </source>
</reference>
<name>A0A7M2X2K9_9BACT</name>
<evidence type="ECO:0000259" key="1">
    <source>
        <dbReference type="PROSITE" id="PS50125"/>
    </source>
</evidence>
<gene>
    <name evidence="2" type="ORF">IPV69_11390</name>
</gene>
<dbReference type="PANTHER" id="PTHR43081:SF19">
    <property type="entry name" value="PH-SENSITIVE ADENYLATE CYCLASE RV1264"/>
    <property type="match status" value="1"/>
</dbReference>
<dbReference type="InterPro" id="IPR050697">
    <property type="entry name" value="Adenylyl/Guanylyl_Cyclase_3/4"/>
</dbReference>
<protein>
    <recommendedName>
        <fullName evidence="1">Guanylate cyclase domain-containing protein</fullName>
    </recommendedName>
</protein>
<dbReference type="GO" id="GO:0004016">
    <property type="term" value="F:adenylate cyclase activity"/>
    <property type="evidence" value="ECO:0007669"/>
    <property type="project" value="UniProtKB-ARBA"/>
</dbReference>
<dbReference type="PANTHER" id="PTHR43081">
    <property type="entry name" value="ADENYLATE CYCLASE, TERMINAL-DIFFERENTIATION SPECIFIC-RELATED"/>
    <property type="match status" value="1"/>
</dbReference>
<keyword evidence="3" id="KW-1185">Reference proteome</keyword>
<dbReference type="RefSeq" id="WP_206295233.1">
    <property type="nucleotide sequence ID" value="NZ_CP063458.1"/>
</dbReference>